<keyword evidence="2" id="KW-1133">Transmembrane helix</keyword>
<accession>A0A9W4WJ72</accession>
<keyword evidence="2" id="KW-0472">Membrane</keyword>
<name>A0A9W4WJ72_9GLOM</name>
<feature type="transmembrane region" description="Helical" evidence="2">
    <location>
        <begin position="144"/>
        <end position="163"/>
    </location>
</feature>
<proteinExistence type="predicted"/>
<dbReference type="Proteomes" id="UP001153678">
    <property type="component" value="Unassembled WGS sequence"/>
</dbReference>
<organism evidence="3 4">
    <name type="scientific">Funneliformis geosporum</name>
    <dbReference type="NCBI Taxonomy" id="1117311"/>
    <lineage>
        <taxon>Eukaryota</taxon>
        <taxon>Fungi</taxon>
        <taxon>Fungi incertae sedis</taxon>
        <taxon>Mucoromycota</taxon>
        <taxon>Glomeromycotina</taxon>
        <taxon>Glomeromycetes</taxon>
        <taxon>Glomerales</taxon>
        <taxon>Glomeraceae</taxon>
        <taxon>Funneliformis</taxon>
    </lineage>
</organism>
<keyword evidence="4" id="KW-1185">Reference proteome</keyword>
<dbReference type="EMBL" id="CAMKVN010000242">
    <property type="protein sequence ID" value="CAI2165685.1"/>
    <property type="molecule type" value="Genomic_DNA"/>
</dbReference>
<evidence type="ECO:0000313" key="4">
    <source>
        <dbReference type="Proteomes" id="UP001153678"/>
    </source>
</evidence>
<dbReference type="OrthoDB" id="192748at2759"/>
<feature type="coiled-coil region" evidence="1">
    <location>
        <begin position="3"/>
        <end position="51"/>
    </location>
</feature>
<reference evidence="3" key="1">
    <citation type="submission" date="2022-08" db="EMBL/GenBank/DDBJ databases">
        <authorList>
            <person name="Kallberg Y."/>
            <person name="Tangrot J."/>
            <person name="Rosling A."/>
        </authorList>
    </citation>
    <scope>NUCLEOTIDE SEQUENCE</scope>
    <source>
        <strain evidence="3">Wild A</strain>
    </source>
</reference>
<protein>
    <submittedName>
        <fullName evidence="3">6312_t:CDS:1</fullName>
    </submittedName>
</protein>
<dbReference type="AlphaFoldDB" id="A0A9W4WJ72"/>
<gene>
    <name evidence="3" type="ORF">FWILDA_LOCUS2194</name>
</gene>
<keyword evidence="2" id="KW-0812">Transmembrane</keyword>
<evidence type="ECO:0000256" key="1">
    <source>
        <dbReference type="SAM" id="Coils"/>
    </source>
</evidence>
<keyword evidence="1" id="KW-0175">Coiled coil</keyword>
<evidence type="ECO:0000256" key="2">
    <source>
        <dbReference type="SAM" id="Phobius"/>
    </source>
</evidence>
<sequence>MEIDNLREKIREIKSNNEVVTKKSNEKQELNNELRDYIEKIKSSLFRLEKEIGPTVMSSTVKLDDTENMDIYVNEFRKRIMDDIVDLIGLASILSFMGGDLNKFASKSPIPTKKVIDSSLFSKYQRRVQNLGLAKYLSPYSRTYHVGSIILTVAAGAYIVLYADFKQDHHCFVPVRSWYHRKISEFWTLSDKEKQDLREQGKL</sequence>
<comment type="caution">
    <text evidence="3">The sequence shown here is derived from an EMBL/GenBank/DDBJ whole genome shotgun (WGS) entry which is preliminary data.</text>
</comment>
<evidence type="ECO:0000313" key="3">
    <source>
        <dbReference type="EMBL" id="CAI2165685.1"/>
    </source>
</evidence>